<dbReference type="GO" id="GO:0003723">
    <property type="term" value="F:RNA binding"/>
    <property type="evidence" value="ECO:0007669"/>
    <property type="project" value="InterPro"/>
</dbReference>
<dbReference type="PANTHER" id="PTHR47926:SF405">
    <property type="entry name" value="DYW DOMAIN-CONTAINING PROTEIN"/>
    <property type="match status" value="1"/>
</dbReference>
<dbReference type="Gramene" id="ONK58293">
    <property type="protein sequence ID" value="ONK58293"/>
    <property type="gene ID" value="A4U43_C09F10680"/>
</dbReference>
<dbReference type="OMA" id="STHGCIT"/>
<dbReference type="InterPro" id="IPR046960">
    <property type="entry name" value="PPR_At4g14850-like_plant"/>
</dbReference>
<dbReference type="FunFam" id="1.25.40.10:FF:000090">
    <property type="entry name" value="Pentatricopeptide repeat-containing protein, chloroplastic"/>
    <property type="match status" value="1"/>
</dbReference>
<feature type="repeat" description="PPR" evidence="2">
    <location>
        <begin position="216"/>
        <end position="250"/>
    </location>
</feature>
<dbReference type="Pfam" id="PF20431">
    <property type="entry name" value="E_motif"/>
    <property type="match status" value="1"/>
</dbReference>
<dbReference type="AlphaFoldDB" id="A0A5P1E8G3"/>
<evidence type="ECO:0000256" key="1">
    <source>
        <dbReference type="ARBA" id="ARBA00022737"/>
    </source>
</evidence>
<dbReference type="EMBL" id="CM007389">
    <property type="protein sequence ID" value="ONK58293.1"/>
    <property type="molecule type" value="Genomic_DNA"/>
</dbReference>
<organism evidence="3 4">
    <name type="scientific">Asparagus officinalis</name>
    <name type="common">Garden asparagus</name>
    <dbReference type="NCBI Taxonomy" id="4686"/>
    <lineage>
        <taxon>Eukaryota</taxon>
        <taxon>Viridiplantae</taxon>
        <taxon>Streptophyta</taxon>
        <taxon>Embryophyta</taxon>
        <taxon>Tracheophyta</taxon>
        <taxon>Spermatophyta</taxon>
        <taxon>Magnoliopsida</taxon>
        <taxon>Liliopsida</taxon>
        <taxon>Asparagales</taxon>
        <taxon>Asparagaceae</taxon>
        <taxon>Asparagoideae</taxon>
        <taxon>Asparagus</taxon>
    </lineage>
</organism>
<dbReference type="OrthoDB" id="185373at2759"/>
<evidence type="ECO:0000256" key="2">
    <source>
        <dbReference type="PROSITE-ProRule" id="PRU00708"/>
    </source>
</evidence>
<dbReference type="InterPro" id="IPR011990">
    <property type="entry name" value="TPR-like_helical_dom_sf"/>
</dbReference>
<protein>
    <recommendedName>
        <fullName evidence="5">DYW domain-containing protein</fullName>
    </recommendedName>
</protein>
<dbReference type="Proteomes" id="UP000243459">
    <property type="component" value="Chromosome 9"/>
</dbReference>
<dbReference type="NCBIfam" id="TIGR00756">
    <property type="entry name" value="PPR"/>
    <property type="match status" value="5"/>
</dbReference>
<gene>
    <name evidence="3" type="ORF">A4U43_C09F10680</name>
</gene>
<keyword evidence="4" id="KW-1185">Reference proteome</keyword>
<sequence>MEKALGVFEEMPNRDLVVWTTVITGFVSVGKPAEAIDVYRKMRVDGLDGDEIVMVGLAQACAGTGDTMMGLSVHGRMIRLGMRMGVLVETSLVDMYAKNGLLGLAHFIFDRMKGKNIVTWSALISGYAHIGFATEALAMLVEMQDCRFEPDCVALVSALLACSQIGFLKLGKSVHGFIVRRCDLEKISGTAIIDMYSKCGSPASARAVFDRISSRDLISWNVIIASYGVHGCGRESLSLFLEMKETGIQPDDATFASLLSAFSHSGLVNEGRYWFGLMVSEFGIEPEEKHYACMVDLLARAGHVDEAYELIKSMVIEPGIAVWVALLSGCHNHKKFKVGEIVAEKILELNPSDLGIHALISNVYAAARKWDKVAEVRLAMRNLGTRKVPGCSSLEVNGKFHGFLMEDKNHPDYEKIMQMLERLNCETRKLGYVPRTEFVYHD</sequence>
<dbReference type="InterPro" id="IPR002885">
    <property type="entry name" value="PPR_rpt"/>
</dbReference>
<dbReference type="Pfam" id="PF01535">
    <property type="entry name" value="PPR"/>
    <property type="match status" value="5"/>
</dbReference>
<accession>A0A5P1E8G3</accession>
<reference evidence="4" key="1">
    <citation type="journal article" date="2017" name="Nat. Commun.">
        <title>The asparagus genome sheds light on the origin and evolution of a young Y chromosome.</title>
        <authorList>
            <person name="Harkess A."/>
            <person name="Zhou J."/>
            <person name="Xu C."/>
            <person name="Bowers J.E."/>
            <person name="Van der Hulst R."/>
            <person name="Ayyampalayam S."/>
            <person name="Mercati F."/>
            <person name="Riccardi P."/>
            <person name="McKain M.R."/>
            <person name="Kakrana A."/>
            <person name="Tang H."/>
            <person name="Ray J."/>
            <person name="Groenendijk J."/>
            <person name="Arikit S."/>
            <person name="Mathioni S.M."/>
            <person name="Nakano M."/>
            <person name="Shan H."/>
            <person name="Telgmann-Rauber A."/>
            <person name="Kanno A."/>
            <person name="Yue Z."/>
            <person name="Chen H."/>
            <person name="Li W."/>
            <person name="Chen Y."/>
            <person name="Xu X."/>
            <person name="Zhang Y."/>
            <person name="Luo S."/>
            <person name="Chen H."/>
            <person name="Gao J."/>
            <person name="Mao Z."/>
            <person name="Pires J.C."/>
            <person name="Luo M."/>
            <person name="Kudrna D."/>
            <person name="Wing R.A."/>
            <person name="Meyers B.C."/>
            <person name="Yi K."/>
            <person name="Kong H."/>
            <person name="Lavrijsen P."/>
            <person name="Sunseri F."/>
            <person name="Falavigna A."/>
            <person name="Ye Y."/>
            <person name="Leebens-Mack J.H."/>
            <person name="Chen G."/>
        </authorList>
    </citation>
    <scope>NUCLEOTIDE SEQUENCE [LARGE SCALE GENOMIC DNA]</scope>
    <source>
        <strain evidence="4">cv. DH0086</strain>
    </source>
</reference>
<feature type="repeat" description="PPR" evidence="2">
    <location>
        <begin position="116"/>
        <end position="150"/>
    </location>
</feature>
<dbReference type="Gene3D" id="1.25.40.10">
    <property type="entry name" value="Tetratricopeptide repeat domain"/>
    <property type="match status" value="3"/>
</dbReference>
<dbReference type="PROSITE" id="PS51375">
    <property type="entry name" value="PPR"/>
    <property type="match status" value="3"/>
</dbReference>
<feature type="repeat" description="PPR" evidence="2">
    <location>
        <begin position="15"/>
        <end position="49"/>
    </location>
</feature>
<dbReference type="Pfam" id="PF13041">
    <property type="entry name" value="PPR_2"/>
    <property type="match status" value="1"/>
</dbReference>
<proteinExistence type="predicted"/>
<dbReference type="GO" id="GO:0009451">
    <property type="term" value="P:RNA modification"/>
    <property type="evidence" value="ECO:0007669"/>
    <property type="project" value="InterPro"/>
</dbReference>
<keyword evidence="1" id="KW-0677">Repeat</keyword>
<dbReference type="FunFam" id="1.25.40.10:FF:000285">
    <property type="entry name" value="Pentatricopeptide repeat-containing protein, chloroplastic"/>
    <property type="match status" value="1"/>
</dbReference>
<dbReference type="InterPro" id="IPR046848">
    <property type="entry name" value="E_motif"/>
</dbReference>
<evidence type="ECO:0000313" key="3">
    <source>
        <dbReference type="EMBL" id="ONK58293.1"/>
    </source>
</evidence>
<name>A0A5P1E8G3_ASPOF</name>
<dbReference type="PANTHER" id="PTHR47926">
    <property type="entry name" value="PENTATRICOPEPTIDE REPEAT-CONTAINING PROTEIN"/>
    <property type="match status" value="1"/>
</dbReference>
<evidence type="ECO:0008006" key="5">
    <source>
        <dbReference type="Google" id="ProtNLM"/>
    </source>
</evidence>
<evidence type="ECO:0000313" key="4">
    <source>
        <dbReference type="Proteomes" id="UP000243459"/>
    </source>
</evidence>